<evidence type="ECO:0000259" key="1">
    <source>
        <dbReference type="PROSITE" id="PS50021"/>
    </source>
</evidence>
<dbReference type="SUPFAM" id="SSF47576">
    <property type="entry name" value="Calponin-homology domain, CH-domain"/>
    <property type="match status" value="1"/>
</dbReference>
<name>A0A1B6DLD2_9HEMI</name>
<organism evidence="2">
    <name type="scientific">Clastoptera arizonana</name>
    <name type="common">Arizona spittle bug</name>
    <dbReference type="NCBI Taxonomy" id="38151"/>
    <lineage>
        <taxon>Eukaryota</taxon>
        <taxon>Metazoa</taxon>
        <taxon>Ecdysozoa</taxon>
        <taxon>Arthropoda</taxon>
        <taxon>Hexapoda</taxon>
        <taxon>Insecta</taxon>
        <taxon>Pterygota</taxon>
        <taxon>Neoptera</taxon>
        <taxon>Paraneoptera</taxon>
        <taxon>Hemiptera</taxon>
        <taxon>Auchenorrhyncha</taxon>
        <taxon>Cercopoidea</taxon>
        <taxon>Clastopteridae</taxon>
        <taxon>Clastoptera</taxon>
    </lineage>
</organism>
<gene>
    <name evidence="2" type="ORF">g.27973</name>
</gene>
<dbReference type="InterPro" id="IPR056343">
    <property type="entry name" value="CFAP47_dom"/>
</dbReference>
<dbReference type="InterPro" id="IPR001715">
    <property type="entry name" value="CH_dom"/>
</dbReference>
<dbReference type="PANTHER" id="PTHR45912">
    <property type="entry name" value="CILIA- AND FLAGELLA-ASSOCIATED PROTEIN 47"/>
    <property type="match status" value="1"/>
</dbReference>
<dbReference type="GO" id="GO:0060271">
    <property type="term" value="P:cilium assembly"/>
    <property type="evidence" value="ECO:0007669"/>
    <property type="project" value="TreeGrafter"/>
</dbReference>
<evidence type="ECO:0000313" key="2">
    <source>
        <dbReference type="EMBL" id="JAS26489.1"/>
    </source>
</evidence>
<accession>A0A1B6DLD2</accession>
<dbReference type="PANTHER" id="PTHR45912:SF3">
    <property type="entry name" value="CILIA- AND FLAGELLA-ASSOCIATED PROTEIN 47"/>
    <property type="match status" value="1"/>
</dbReference>
<dbReference type="Pfam" id="PF24529">
    <property type="entry name" value="CFAP47"/>
    <property type="match status" value="1"/>
</dbReference>
<proteinExistence type="predicted"/>
<dbReference type="PROSITE" id="PS50021">
    <property type="entry name" value="CH"/>
    <property type="match status" value="1"/>
</dbReference>
<protein>
    <recommendedName>
        <fullName evidence="1">Calponin-homology (CH) domain-containing protein</fullName>
    </recommendedName>
</protein>
<reference evidence="2" key="1">
    <citation type="submission" date="2015-12" db="EMBL/GenBank/DDBJ databases">
        <title>De novo transcriptome assembly of four potential Pierce s Disease insect vectors from Arizona vineyards.</title>
        <authorList>
            <person name="Tassone E.E."/>
        </authorList>
    </citation>
    <scope>NUCLEOTIDE SEQUENCE</scope>
</reference>
<dbReference type="Gene3D" id="1.10.418.10">
    <property type="entry name" value="Calponin-like domain"/>
    <property type="match status" value="1"/>
</dbReference>
<feature type="non-terminal residue" evidence="2">
    <location>
        <position position="1"/>
    </location>
</feature>
<dbReference type="InterPro" id="IPR036872">
    <property type="entry name" value="CH_dom_sf"/>
</dbReference>
<dbReference type="EMBL" id="GEDC01010809">
    <property type="protein sequence ID" value="JAS26489.1"/>
    <property type="molecule type" value="Transcribed_RNA"/>
</dbReference>
<dbReference type="GO" id="GO:0005929">
    <property type="term" value="C:cilium"/>
    <property type="evidence" value="ECO:0007669"/>
    <property type="project" value="TreeGrafter"/>
</dbReference>
<feature type="domain" description="Calponin-homology (CH)" evidence="1">
    <location>
        <begin position="279"/>
        <end position="399"/>
    </location>
</feature>
<sequence length="799" mass="91637">RTSKSDITNNTYMTKSGDSQEKALVKELNNKCEDNLMFLKDSVEFDEILSHRSGYRDVLVSLGSTSDTTDCTNTIENTEGEGAKDVYPTFPFDSGSHYSKYMIQIRNSVELWLYEQVFCCYFHPSIGSETFSEFFVIDKKYASKHSTIIKNILDVMERLFGKEILKYLPSLEKLPAEGTNRVVYIHLIYFKIIDFITAQGGLLSHLEPHLLMSYADYMVFVKHKKASTSSLASTADVDENTLSKSDFLQLSMQCWLDLLLQTYKVTTLTSCLKKTSNPHKPEDILLSWLGRHYNSQRLVLWKDRTQVPNIRTIKNFNQDLEDGLVLITVTLAYCPFLVSFFEDVFLKPENISQAYHNAVRLITAWNKIHLGFSISPKDFSKPNPVAMLMLVTHLYIILPSYEPEASIDFSAALNTTVTREVTFENPNEYFGSISYVCEIVGDEYNCFSLNEKESIIKISKGQKISLNVCYTGRKTTKVTATLLVCGACLPARFGRNFAFTLKGYPVQLSESAVFNVNSPLNIPIQTTLWITTPHQEKNKTSCEEIYEVWWTDNIPSSDHLDFVKWSAKDTNKMPRRLFLLSYQLKIVQGEKVARGPLDIQVTCLSMIIQHHWLIFINKNVGDFIVKVTTSAYSPPPMSCLRGTAQLCGSCTCLENQISTECKLSCSLQIPSRNQDIWTSIKIMFYLLTPPEEHEFWSHQLDKKIGLDIVKWIFEYLKVDFHKNIQHIFDKSKTYIVSCPNEFVSFHNEAFTIIDTRDKGTNPFTIHVTKDCQFPLRTTIKLTSLDNDEIRVYDLLIEKY</sequence>
<dbReference type="AlphaFoldDB" id="A0A1B6DLD2"/>